<organism evidence="14 15">
    <name type="scientific">Desulforhabdus amnigena</name>
    <dbReference type="NCBI Taxonomy" id="40218"/>
    <lineage>
        <taxon>Bacteria</taxon>
        <taxon>Pseudomonadati</taxon>
        <taxon>Thermodesulfobacteriota</taxon>
        <taxon>Syntrophobacteria</taxon>
        <taxon>Syntrophobacterales</taxon>
        <taxon>Syntrophobacteraceae</taxon>
        <taxon>Desulforhabdus</taxon>
    </lineage>
</organism>
<keyword evidence="6 12" id="KW-0068">Autocatalytic cleavage</keyword>
<evidence type="ECO:0000256" key="11">
    <source>
        <dbReference type="ARBA" id="ARBA00023236"/>
    </source>
</evidence>
<dbReference type="InterPro" id="IPR050077">
    <property type="entry name" value="LexA_repressor"/>
</dbReference>
<dbReference type="Proteomes" id="UP001144372">
    <property type="component" value="Unassembled WGS sequence"/>
</dbReference>
<evidence type="ECO:0000256" key="4">
    <source>
        <dbReference type="ARBA" id="ARBA00022763"/>
    </source>
</evidence>
<gene>
    <name evidence="14" type="ORF">DAMNIGENAA_27700</name>
</gene>
<evidence type="ECO:0000256" key="7">
    <source>
        <dbReference type="ARBA" id="ARBA00023015"/>
    </source>
</evidence>
<keyword evidence="15" id="KW-1185">Reference proteome</keyword>
<evidence type="ECO:0000256" key="6">
    <source>
        <dbReference type="ARBA" id="ARBA00022813"/>
    </source>
</evidence>
<dbReference type="AlphaFoldDB" id="A0A9W6L880"/>
<feature type="domain" description="Peptidase S24/S26A/S26B/S26C" evidence="13">
    <location>
        <begin position="55"/>
        <end position="170"/>
    </location>
</feature>
<evidence type="ECO:0000313" key="14">
    <source>
        <dbReference type="EMBL" id="GLI35337.1"/>
    </source>
</evidence>
<accession>A0A9W6L880</accession>
<dbReference type="GO" id="GO:0006281">
    <property type="term" value="P:DNA repair"/>
    <property type="evidence" value="ECO:0007669"/>
    <property type="project" value="UniProtKB-KW"/>
</dbReference>
<dbReference type="InterPro" id="IPR039418">
    <property type="entry name" value="LexA-like"/>
</dbReference>
<dbReference type="PANTHER" id="PTHR33516">
    <property type="entry name" value="LEXA REPRESSOR"/>
    <property type="match status" value="1"/>
</dbReference>
<evidence type="ECO:0000256" key="12">
    <source>
        <dbReference type="RuleBase" id="RU003991"/>
    </source>
</evidence>
<dbReference type="InterPro" id="IPR036388">
    <property type="entry name" value="WH-like_DNA-bd_sf"/>
</dbReference>
<keyword evidence="10" id="KW-0234">DNA repair</keyword>
<keyword evidence="11" id="KW-0742">SOS response</keyword>
<comment type="similarity">
    <text evidence="1 12">Belongs to the peptidase S24 family.</text>
</comment>
<evidence type="ECO:0000259" key="13">
    <source>
        <dbReference type="Pfam" id="PF00717"/>
    </source>
</evidence>
<dbReference type="InterPro" id="IPR036286">
    <property type="entry name" value="LexA/Signal_pep-like_sf"/>
</dbReference>
<dbReference type="InterPro" id="IPR015927">
    <property type="entry name" value="Peptidase_S24_S26A/B/C"/>
</dbReference>
<dbReference type="FunFam" id="2.10.109.10:FF:000001">
    <property type="entry name" value="LexA repressor"/>
    <property type="match status" value="1"/>
</dbReference>
<dbReference type="InterPro" id="IPR006200">
    <property type="entry name" value="LexA"/>
</dbReference>
<keyword evidence="7" id="KW-0805">Transcription regulation</keyword>
<evidence type="ECO:0000256" key="2">
    <source>
        <dbReference type="ARBA" id="ARBA00022491"/>
    </source>
</evidence>
<dbReference type="GO" id="GO:0009432">
    <property type="term" value="P:SOS response"/>
    <property type="evidence" value="ECO:0007669"/>
    <property type="project" value="UniProtKB-KW"/>
</dbReference>
<comment type="caution">
    <text evidence="14">The sequence shown here is derived from an EMBL/GenBank/DDBJ whole genome shotgun (WGS) entry which is preliminary data.</text>
</comment>
<evidence type="ECO:0000256" key="1">
    <source>
        <dbReference type="ARBA" id="ARBA00007484"/>
    </source>
</evidence>
<evidence type="ECO:0000256" key="3">
    <source>
        <dbReference type="ARBA" id="ARBA00022705"/>
    </source>
</evidence>
<dbReference type="CDD" id="cd06529">
    <property type="entry name" value="S24_LexA-like"/>
    <property type="match status" value="1"/>
</dbReference>
<keyword evidence="5 12" id="KW-0378">Hydrolase</keyword>
<dbReference type="Gene3D" id="1.10.10.10">
    <property type="entry name" value="Winged helix-like DNA-binding domain superfamily/Winged helix DNA-binding domain"/>
    <property type="match status" value="1"/>
</dbReference>
<keyword evidence="9" id="KW-0804">Transcription</keyword>
<evidence type="ECO:0000313" key="15">
    <source>
        <dbReference type="Proteomes" id="UP001144372"/>
    </source>
</evidence>
<dbReference type="Gene3D" id="2.10.109.10">
    <property type="entry name" value="Umud Fragment, subunit A"/>
    <property type="match status" value="1"/>
</dbReference>
<dbReference type="PRINTS" id="PR00726">
    <property type="entry name" value="LEXASERPTASE"/>
</dbReference>
<keyword evidence="3" id="KW-0235">DNA replication</keyword>
<keyword evidence="4" id="KW-0227">DNA damage</keyword>
<dbReference type="SUPFAM" id="SSF51306">
    <property type="entry name" value="LexA/Signal peptidase"/>
    <property type="match status" value="1"/>
</dbReference>
<protein>
    <submittedName>
        <fullName evidence="14">LexA repressor</fullName>
    </submittedName>
</protein>
<proteinExistence type="inferred from homology"/>
<dbReference type="SUPFAM" id="SSF46785">
    <property type="entry name" value="Winged helix' DNA-binding domain"/>
    <property type="match status" value="1"/>
</dbReference>
<dbReference type="GO" id="GO:0003677">
    <property type="term" value="F:DNA binding"/>
    <property type="evidence" value="ECO:0007669"/>
    <property type="project" value="UniProtKB-KW"/>
</dbReference>
<sequence length="187" mass="20235">MKELADILGISHASAHGQVSQLVRKGYLKREPRKARGIAIVREPEDDISDLVAVPIVGRVAAGQPILAEENIVGKVLVEGGIARAGRCFALEVTGDSMVDAGIRERDLVVVRQQPVAENGDIVVALLEDEATVKRLYIRGERIELRPENPKHRPIPVGPDDGLRIIGKVVAVRRPGSETQTPGTAWL</sequence>
<reference evidence="14" key="1">
    <citation type="submission" date="2022-12" db="EMBL/GenBank/DDBJ databases">
        <title>Reference genome sequencing for broad-spectrum identification of bacterial and archaeal isolates by mass spectrometry.</title>
        <authorList>
            <person name="Sekiguchi Y."/>
            <person name="Tourlousse D.M."/>
        </authorList>
    </citation>
    <scope>NUCLEOTIDE SEQUENCE</scope>
    <source>
        <strain evidence="14">ASRB1</strain>
    </source>
</reference>
<dbReference type="GO" id="GO:0006260">
    <property type="term" value="P:DNA replication"/>
    <property type="evidence" value="ECO:0007669"/>
    <property type="project" value="UniProtKB-KW"/>
</dbReference>
<evidence type="ECO:0000256" key="10">
    <source>
        <dbReference type="ARBA" id="ARBA00023204"/>
    </source>
</evidence>
<evidence type="ECO:0000256" key="8">
    <source>
        <dbReference type="ARBA" id="ARBA00023125"/>
    </source>
</evidence>
<dbReference type="PANTHER" id="PTHR33516:SF2">
    <property type="entry name" value="LEXA REPRESSOR-RELATED"/>
    <property type="match status" value="1"/>
</dbReference>
<dbReference type="GO" id="GO:0045892">
    <property type="term" value="P:negative regulation of DNA-templated transcription"/>
    <property type="evidence" value="ECO:0007669"/>
    <property type="project" value="InterPro"/>
</dbReference>
<keyword evidence="8" id="KW-0238">DNA-binding</keyword>
<keyword evidence="2" id="KW-0678">Repressor</keyword>
<evidence type="ECO:0000256" key="9">
    <source>
        <dbReference type="ARBA" id="ARBA00023163"/>
    </source>
</evidence>
<dbReference type="GO" id="GO:0004252">
    <property type="term" value="F:serine-type endopeptidase activity"/>
    <property type="evidence" value="ECO:0007669"/>
    <property type="project" value="InterPro"/>
</dbReference>
<dbReference type="InterPro" id="IPR036390">
    <property type="entry name" value="WH_DNA-bd_sf"/>
</dbReference>
<dbReference type="EMBL" id="BSDR01000001">
    <property type="protein sequence ID" value="GLI35337.1"/>
    <property type="molecule type" value="Genomic_DNA"/>
</dbReference>
<name>A0A9W6L880_9BACT</name>
<dbReference type="NCBIfam" id="TIGR00498">
    <property type="entry name" value="lexA"/>
    <property type="match status" value="1"/>
</dbReference>
<dbReference type="Pfam" id="PF00717">
    <property type="entry name" value="Peptidase_S24"/>
    <property type="match status" value="1"/>
</dbReference>
<evidence type="ECO:0000256" key="5">
    <source>
        <dbReference type="ARBA" id="ARBA00022801"/>
    </source>
</evidence>
<dbReference type="InterPro" id="IPR006197">
    <property type="entry name" value="Peptidase_S24_LexA"/>
</dbReference>